<keyword evidence="3" id="KW-1185">Reference proteome</keyword>
<dbReference type="RefSeq" id="WP_013023753.1">
    <property type="nucleotide sequence ID" value="NC_013949.1"/>
</dbReference>
<feature type="domain" description="Amidohydrolase-related" evidence="1">
    <location>
        <begin position="313"/>
        <end position="403"/>
    </location>
</feature>
<dbReference type="InterPro" id="IPR050138">
    <property type="entry name" value="DHOase/Allantoinase_Hydrolase"/>
</dbReference>
<evidence type="ECO:0000313" key="3">
    <source>
        <dbReference type="Proteomes" id="UP000001522"/>
    </source>
</evidence>
<accession>D3UJL3</accession>
<dbReference type="NCBIfam" id="NF006268">
    <property type="entry name" value="PRK08417.1"/>
    <property type="match status" value="1"/>
</dbReference>
<dbReference type="eggNOG" id="COG0044">
    <property type="taxonomic scope" value="Bacteria"/>
</dbReference>
<organism evidence="2 3">
    <name type="scientific">Helicobacter mustelae (strain ATCC 43772 / CCUG 25715 / CIP 103759 / LMG 18044 / NCTC 12198 / R85-136P)</name>
    <name type="common">Campylobacter mustelae</name>
    <dbReference type="NCBI Taxonomy" id="679897"/>
    <lineage>
        <taxon>Bacteria</taxon>
        <taxon>Pseudomonadati</taxon>
        <taxon>Campylobacterota</taxon>
        <taxon>Epsilonproteobacteria</taxon>
        <taxon>Campylobacterales</taxon>
        <taxon>Helicobacteraceae</taxon>
        <taxon>Helicobacter</taxon>
    </lineage>
</organism>
<dbReference type="EMBL" id="FN555004">
    <property type="protein sequence ID" value="CBG40690.1"/>
    <property type="molecule type" value="Genomic_DNA"/>
</dbReference>
<dbReference type="HOGENOM" id="CLU_015572_1_3_7"/>
<evidence type="ECO:0000259" key="1">
    <source>
        <dbReference type="Pfam" id="PF01979"/>
    </source>
</evidence>
<dbReference type="KEGG" id="hms:HMU14380"/>
<dbReference type="GO" id="GO:0006145">
    <property type="term" value="P:purine nucleobase catabolic process"/>
    <property type="evidence" value="ECO:0007669"/>
    <property type="project" value="TreeGrafter"/>
</dbReference>
<dbReference type="Gene3D" id="3.20.20.140">
    <property type="entry name" value="Metal-dependent hydrolases"/>
    <property type="match status" value="1"/>
</dbReference>
<dbReference type="InterPro" id="IPR011059">
    <property type="entry name" value="Metal-dep_hydrolase_composite"/>
</dbReference>
<dbReference type="InterPro" id="IPR032466">
    <property type="entry name" value="Metal_Hydrolase"/>
</dbReference>
<proteinExistence type="predicted"/>
<sequence>MLLLNGTITDHSGSYQAHLRITDEIISEISPTLTPQENEEVLDCTGKDLLPALIDIGIYPKNKSLSSSTLSSLNAKCLQGGVGSALLYGDLHPLCNDANTLELIGFINSTLALNVFSSIHAFAPDGRIADIASLKSCGAKALHCKSQDLEGYNLLTLLNYAKMLNLPLILMPHDAQLANGVIDAGSLGAQMGLPSIPSIAWSKEVAKLGEISRFFCTPMLLTLADPKSIDYVKFFNTQGAQLLLQTSIHHLALEESHIQNYNTKAKIFPPLKNKASREALLQKICDGEIDCITSLQNATYNSHKDQVFELASSGIDTINEYFSLLYTYLVRTKIITLAKLSAMTSYHQAKFLNLPCGELSVGKRADILVADLEQSTICQDNYSPYFGQELYGKINHFILKGKIYE</sequence>
<dbReference type="PANTHER" id="PTHR43668">
    <property type="entry name" value="ALLANTOINASE"/>
    <property type="match status" value="1"/>
</dbReference>
<keyword evidence="2" id="KW-0378">Hydrolase</keyword>
<dbReference type="InterPro" id="IPR006680">
    <property type="entry name" value="Amidohydro-rel"/>
</dbReference>
<dbReference type="PANTHER" id="PTHR43668:SF2">
    <property type="entry name" value="ALLANTOINASE"/>
    <property type="match status" value="1"/>
</dbReference>
<gene>
    <name evidence="2" type="primary">pyrC2</name>
    <name evidence="2" type="ordered locus">HMU14380</name>
</gene>
<name>D3UJL3_HELM1</name>
<dbReference type="EC" id="3.5.2.3" evidence="2"/>
<reference evidence="2 3" key="1">
    <citation type="journal article" date="2010" name="BMC Genomics">
        <title>Comparative genomics and proteomics of Helicobacter mustelae, an ulcerogenic and carcinogenic gastric pathogen.</title>
        <authorList>
            <person name="O'Toole P.W."/>
            <person name="Snelling W.J."/>
            <person name="Canchaya C."/>
            <person name="Forde B.M."/>
            <person name="Hardie K.R."/>
            <person name="Josenhans C."/>
            <person name="Graham R.L.J."/>
            <person name="McMullan G."/>
            <person name="Parkhill J."/>
            <person name="Belda E."/>
            <person name="Bentley S.D."/>
        </authorList>
    </citation>
    <scope>NUCLEOTIDE SEQUENCE [LARGE SCALE GENOMIC DNA]</scope>
    <source>
        <strain evidence="3">ATCC 43772 / LMG 18044 / NCTC 12198 / 12198</strain>
    </source>
</reference>
<protein>
    <submittedName>
        <fullName evidence="2">Putative dihydroorotase</fullName>
        <ecNumber evidence="2">3.5.2.3</ecNumber>
    </submittedName>
</protein>
<dbReference type="GO" id="GO:0005737">
    <property type="term" value="C:cytoplasm"/>
    <property type="evidence" value="ECO:0007669"/>
    <property type="project" value="TreeGrafter"/>
</dbReference>
<dbReference type="AlphaFoldDB" id="D3UJL3"/>
<dbReference type="SUPFAM" id="SSF51556">
    <property type="entry name" value="Metallo-dependent hydrolases"/>
    <property type="match status" value="1"/>
</dbReference>
<dbReference type="Pfam" id="PF01979">
    <property type="entry name" value="Amidohydro_1"/>
    <property type="match status" value="1"/>
</dbReference>
<dbReference type="SUPFAM" id="SSF51338">
    <property type="entry name" value="Composite domain of metallo-dependent hydrolases"/>
    <property type="match status" value="1"/>
</dbReference>
<dbReference type="GO" id="GO:0004038">
    <property type="term" value="F:allantoinase activity"/>
    <property type="evidence" value="ECO:0007669"/>
    <property type="project" value="TreeGrafter"/>
</dbReference>
<evidence type="ECO:0000313" key="2">
    <source>
        <dbReference type="EMBL" id="CBG40690.1"/>
    </source>
</evidence>
<dbReference type="Proteomes" id="UP000001522">
    <property type="component" value="Chromosome"/>
</dbReference>
<dbReference type="GO" id="GO:0004151">
    <property type="term" value="F:dihydroorotase activity"/>
    <property type="evidence" value="ECO:0007669"/>
    <property type="project" value="UniProtKB-EC"/>
</dbReference>
<dbReference type="STRING" id="679897.HMU14380"/>